<dbReference type="InterPro" id="IPR007627">
    <property type="entry name" value="RNA_pol_sigma70_r2"/>
</dbReference>
<dbReference type="PROSITE" id="PS01063">
    <property type="entry name" value="SIGMA70_ECF"/>
    <property type="match status" value="1"/>
</dbReference>
<evidence type="ECO:0000256" key="5">
    <source>
        <dbReference type="ARBA" id="ARBA00023163"/>
    </source>
</evidence>
<reference evidence="10 11" key="1">
    <citation type="submission" date="2019-10" db="EMBL/GenBank/DDBJ databases">
        <title>Draft whole-genome sequence of the purple nonsulfur photosynthetic bacterium Roseospira navarrensis DSM 15114.</title>
        <authorList>
            <person name="Kyndt J.A."/>
            <person name="Meyer T.E."/>
        </authorList>
    </citation>
    <scope>NUCLEOTIDE SEQUENCE [LARGE SCALE GENOMIC DNA]</scope>
    <source>
        <strain evidence="10 11">DSM 15114</strain>
    </source>
</reference>
<dbReference type="Pfam" id="PF08281">
    <property type="entry name" value="Sigma70_r4_2"/>
    <property type="match status" value="1"/>
</dbReference>
<feature type="region of interest" description="Disordered" evidence="7">
    <location>
        <begin position="1"/>
        <end position="30"/>
    </location>
</feature>
<dbReference type="GO" id="GO:0016987">
    <property type="term" value="F:sigma factor activity"/>
    <property type="evidence" value="ECO:0007669"/>
    <property type="project" value="UniProtKB-KW"/>
</dbReference>
<protein>
    <recommendedName>
        <fullName evidence="6">RNA polymerase sigma factor</fullName>
    </recommendedName>
</protein>
<dbReference type="InterPro" id="IPR013324">
    <property type="entry name" value="RNA_pol_sigma_r3/r4-like"/>
</dbReference>
<keyword evidence="4 6" id="KW-0238">DNA-binding</keyword>
<dbReference type="AlphaFoldDB" id="A0A7X1ZEP4"/>
<name>A0A7X1ZEP4_9PROT</name>
<evidence type="ECO:0000256" key="7">
    <source>
        <dbReference type="SAM" id="MobiDB-lite"/>
    </source>
</evidence>
<dbReference type="Gene3D" id="1.10.1740.10">
    <property type="match status" value="1"/>
</dbReference>
<evidence type="ECO:0000259" key="8">
    <source>
        <dbReference type="Pfam" id="PF04542"/>
    </source>
</evidence>
<evidence type="ECO:0000313" key="10">
    <source>
        <dbReference type="EMBL" id="MQX36918.1"/>
    </source>
</evidence>
<sequence length="220" mass="24235">MNDTLSRPPSGPAARQTPRGRAGQPDAARGAAMTSVAMDGEALAGMVRSIAEHRDQTAFVRLFEHFGPRIKGFLMRQGASDSEADDLAQDVMLTVWRKAGQFDPVKAAASTWIFTIARNRRIDVLRRERRPEPDANDPLLVGEPEPCAETQMSTAQIQVRIREAMATLPPEQVEVLTLSFFEDISHSDIADRLGIPLGTVKSRLRLAFRKVKALVGDEFA</sequence>
<dbReference type="PANTHER" id="PTHR43133">
    <property type="entry name" value="RNA POLYMERASE ECF-TYPE SIGMA FACTO"/>
    <property type="match status" value="1"/>
</dbReference>
<evidence type="ECO:0000259" key="9">
    <source>
        <dbReference type="Pfam" id="PF08281"/>
    </source>
</evidence>
<organism evidence="10 11">
    <name type="scientific">Roseospira navarrensis</name>
    <dbReference type="NCBI Taxonomy" id="140058"/>
    <lineage>
        <taxon>Bacteria</taxon>
        <taxon>Pseudomonadati</taxon>
        <taxon>Pseudomonadota</taxon>
        <taxon>Alphaproteobacteria</taxon>
        <taxon>Rhodospirillales</taxon>
        <taxon>Rhodospirillaceae</taxon>
        <taxon>Roseospira</taxon>
    </lineage>
</organism>
<feature type="domain" description="RNA polymerase sigma factor 70 region 4 type 2" evidence="9">
    <location>
        <begin position="160"/>
        <end position="210"/>
    </location>
</feature>
<dbReference type="InterPro" id="IPR036388">
    <property type="entry name" value="WH-like_DNA-bd_sf"/>
</dbReference>
<dbReference type="GO" id="GO:0006352">
    <property type="term" value="P:DNA-templated transcription initiation"/>
    <property type="evidence" value="ECO:0007669"/>
    <property type="project" value="InterPro"/>
</dbReference>
<evidence type="ECO:0000256" key="3">
    <source>
        <dbReference type="ARBA" id="ARBA00023082"/>
    </source>
</evidence>
<evidence type="ECO:0000256" key="6">
    <source>
        <dbReference type="RuleBase" id="RU000716"/>
    </source>
</evidence>
<evidence type="ECO:0000256" key="1">
    <source>
        <dbReference type="ARBA" id="ARBA00010641"/>
    </source>
</evidence>
<dbReference type="CDD" id="cd06171">
    <property type="entry name" value="Sigma70_r4"/>
    <property type="match status" value="1"/>
</dbReference>
<keyword evidence="2 6" id="KW-0805">Transcription regulation</keyword>
<dbReference type="InterPro" id="IPR013249">
    <property type="entry name" value="RNA_pol_sigma70_r4_t2"/>
</dbReference>
<comment type="similarity">
    <text evidence="1 6">Belongs to the sigma-70 factor family. ECF subfamily.</text>
</comment>
<dbReference type="SUPFAM" id="SSF88659">
    <property type="entry name" value="Sigma3 and sigma4 domains of RNA polymerase sigma factors"/>
    <property type="match status" value="1"/>
</dbReference>
<gene>
    <name evidence="10" type="ORF">GHC57_10360</name>
</gene>
<keyword evidence="11" id="KW-1185">Reference proteome</keyword>
<keyword evidence="3 6" id="KW-0731">Sigma factor</keyword>
<dbReference type="OrthoDB" id="9784272at2"/>
<evidence type="ECO:0000256" key="2">
    <source>
        <dbReference type="ARBA" id="ARBA00023015"/>
    </source>
</evidence>
<comment type="caution">
    <text evidence="10">The sequence shown here is derived from an EMBL/GenBank/DDBJ whole genome shotgun (WGS) entry which is preliminary data.</text>
</comment>
<dbReference type="GO" id="GO:0003677">
    <property type="term" value="F:DNA binding"/>
    <property type="evidence" value="ECO:0007669"/>
    <property type="project" value="UniProtKB-KW"/>
</dbReference>
<dbReference type="InterPro" id="IPR013325">
    <property type="entry name" value="RNA_pol_sigma_r2"/>
</dbReference>
<dbReference type="EMBL" id="WIVE01000029">
    <property type="protein sequence ID" value="MQX36918.1"/>
    <property type="molecule type" value="Genomic_DNA"/>
</dbReference>
<accession>A0A7X1ZEP4</accession>
<keyword evidence="5 6" id="KW-0804">Transcription</keyword>
<feature type="domain" description="RNA polymerase sigma-70 region 2" evidence="8">
    <location>
        <begin position="62"/>
        <end position="130"/>
    </location>
</feature>
<dbReference type="InterPro" id="IPR000838">
    <property type="entry name" value="RNA_pol_sigma70_ECF_CS"/>
</dbReference>
<dbReference type="PANTHER" id="PTHR43133:SF62">
    <property type="entry name" value="RNA POLYMERASE SIGMA FACTOR SIGZ"/>
    <property type="match status" value="1"/>
</dbReference>
<evidence type="ECO:0000313" key="11">
    <source>
        <dbReference type="Proteomes" id="UP000434582"/>
    </source>
</evidence>
<dbReference type="Pfam" id="PF04542">
    <property type="entry name" value="Sigma70_r2"/>
    <property type="match status" value="1"/>
</dbReference>
<dbReference type="InterPro" id="IPR039425">
    <property type="entry name" value="RNA_pol_sigma-70-like"/>
</dbReference>
<dbReference type="SUPFAM" id="SSF88946">
    <property type="entry name" value="Sigma2 domain of RNA polymerase sigma factors"/>
    <property type="match status" value="1"/>
</dbReference>
<dbReference type="Proteomes" id="UP000434582">
    <property type="component" value="Unassembled WGS sequence"/>
</dbReference>
<dbReference type="InterPro" id="IPR014284">
    <property type="entry name" value="RNA_pol_sigma-70_dom"/>
</dbReference>
<proteinExistence type="inferred from homology"/>
<dbReference type="Gene3D" id="1.10.10.10">
    <property type="entry name" value="Winged helix-like DNA-binding domain superfamily/Winged helix DNA-binding domain"/>
    <property type="match status" value="1"/>
</dbReference>
<dbReference type="NCBIfam" id="TIGR02937">
    <property type="entry name" value="sigma70-ECF"/>
    <property type="match status" value="1"/>
</dbReference>
<evidence type="ECO:0000256" key="4">
    <source>
        <dbReference type="ARBA" id="ARBA00023125"/>
    </source>
</evidence>